<dbReference type="AlphaFoldDB" id="A0A059EWE6"/>
<dbReference type="OrthoDB" id="10403998at2759"/>
<dbReference type="HOGENOM" id="CLU_044348_7_2_1"/>
<dbReference type="Pfam" id="PF12762">
    <property type="entry name" value="DDE_Tnp_IS1595"/>
    <property type="match status" value="1"/>
</dbReference>
<feature type="domain" description="ISXO2-like transposase" evidence="1">
    <location>
        <begin position="6"/>
        <end position="71"/>
    </location>
</feature>
<organism evidence="2 3">
    <name type="scientific">Anncaliia algerae PRA339</name>
    <dbReference type="NCBI Taxonomy" id="1288291"/>
    <lineage>
        <taxon>Eukaryota</taxon>
        <taxon>Fungi</taxon>
        <taxon>Fungi incertae sedis</taxon>
        <taxon>Microsporidia</taxon>
        <taxon>Tubulinosematoidea</taxon>
        <taxon>Tubulinosematidae</taxon>
        <taxon>Anncaliia</taxon>
    </lineage>
</organism>
<name>A0A059EWE6_9MICR</name>
<dbReference type="EMBL" id="KK365317">
    <property type="protein sequence ID" value="KCZ79245.1"/>
    <property type="molecule type" value="Genomic_DNA"/>
</dbReference>
<evidence type="ECO:0000313" key="2">
    <source>
        <dbReference type="EMBL" id="KCZ79245.1"/>
    </source>
</evidence>
<proteinExistence type="predicted"/>
<evidence type="ECO:0000259" key="1">
    <source>
        <dbReference type="Pfam" id="PF12762"/>
    </source>
</evidence>
<reference evidence="3" key="1">
    <citation type="submission" date="2013-02" db="EMBL/GenBank/DDBJ databases">
        <authorList>
            <consortium name="The Broad Institute Genome Sequencing Platform"/>
            <person name="Cuomo C."/>
            <person name="Becnel J."/>
            <person name="Sanscrainte N."/>
            <person name="Walker B."/>
            <person name="Young S.K."/>
            <person name="Zeng Q."/>
            <person name="Gargeya S."/>
            <person name="Fitzgerald M."/>
            <person name="Haas B."/>
            <person name="Abouelleil A."/>
            <person name="Alvarado L."/>
            <person name="Arachchi H.M."/>
            <person name="Berlin A.M."/>
            <person name="Chapman S.B."/>
            <person name="Dewar J."/>
            <person name="Goldberg J."/>
            <person name="Griggs A."/>
            <person name="Gujja S."/>
            <person name="Hansen M."/>
            <person name="Howarth C."/>
            <person name="Imamovic A."/>
            <person name="Larimer J."/>
            <person name="McCowan C."/>
            <person name="Murphy C."/>
            <person name="Neiman D."/>
            <person name="Pearson M."/>
            <person name="Priest M."/>
            <person name="Roberts A."/>
            <person name="Saif S."/>
            <person name="Shea T."/>
            <person name="Sisk P."/>
            <person name="Sykes S."/>
            <person name="Wortman J."/>
            <person name="Nusbaum C."/>
            <person name="Birren B."/>
        </authorList>
    </citation>
    <scope>NUCLEOTIDE SEQUENCE [LARGE SCALE GENOMIC DNA]</scope>
    <source>
        <strain evidence="3">PRA339</strain>
    </source>
</reference>
<dbReference type="InterPro" id="IPR024445">
    <property type="entry name" value="Tnp_ISXO2-like"/>
</dbReference>
<gene>
    <name evidence="2" type="ORF">H312_03364</name>
</gene>
<evidence type="ECO:0000313" key="3">
    <source>
        <dbReference type="Proteomes" id="UP000030655"/>
    </source>
</evidence>
<reference evidence="2 3" key="2">
    <citation type="submission" date="2014-03" db="EMBL/GenBank/DDBJ databases">
        <title>The Genome Sequence of Anncaliia algerae insect isolate PRA339.</title>
        <authorList>
            <consortium name="The Broad Institute Genome Sequencing Platform"/>
            <consortium name="The Broad Institute Genome Sequencing Center for Infectious Disease"/>
            <person name="Cuomo C."/>
            <person name="Becnel J."/>
            <person name="Sanscrainte N."/>
            <person name="Walker B."/>
            <person name="Young S.K."/>
            <person name="Zeng Q."/>
            <person name="Gargeya S."/>
            <person name="Fitzgerald M."/>
            <person name="Haas B."/>
            <person name="Abouelleil A."/>
            <person name="Alvarado L."/>
            <person name="Arachchi H.M."/>
            <person name="Berlin A.M."/>
            <person name="Chapman S.B."/>
            <person name="Dewar J."/>
            <person name="Goldberg J."/>
            <person name="Griggs A."/>
            <person name="Gujja S."/>
            <person name="Hansen M."/>
            <person name="Howarth C."/>
            <person name="Imamovic A."/>
            <person name="Larimer J."/>
            <person name="McCowan C."/>
            <person name="Murphy C."/>
            <person name="Neiman D."/>
            <person name="Pearson M."/>
            <person name="Priest M."/>
            <person name="Roberts A."/>
            <person name="Saif S."/>
            <person name="Shea T."/>
            <person name="Sisk P."/>
            <person name="Sykes S."/>
            <person name="Wortman J."/>
            <person name="Nusbaum C."/>
            <person name="Birren B."/>
        </authorList>
    </citation>
    <scope>NUCLEOTIDE SEQUENCE [LARGE SCALE GENOMIC DNA]</scope>
    <source>
        <strain evidence="2 3">PRA339</strain>
    </source>
</reference>
<accession>A0A059EWE6</accession>
<protein>
    <recommendedName>
        <fullName evidence="1">ISXO2-like transposase domain-containing protein</fullName>
    </recommendedName>
</protein>
<dbReference type="VEuPathDB" id="MicrosporidiaDB:H312_03364"/>
<dbReference type="Proteomes" id="UP000030655">
    <property type="component" value="Unassembled WGS sequence"/>
</dbReference>
<keyword evidence="3" id="KW-1185">Reference proteome</keyword>
<sequence>MMNYKAKSHRGRSPNNRTDALCIIECLDGINRAYASIIPEKKVSRILPIILRQLAENSVIWTDEHKSYIKLLE</sequence>